<organism evidence="2 3">
    <name type="scientific">Rubrivivax gelatinosus</name>
    <name type="common">Rhodocyclus gelatinosus</name>
    <name type="synonym">Rhodopseudomonas gelatinosa</name>
    <dbReference type="NCBI Taxonomy" id="28068"/>
    <lineage>
        <taxon>Bacteria</taxon>
        <taxon>Pseudomonadati</taxon>
        <taxon>Pseudomonadota</taxon>
        <taxon>Betaproteobacteria</taxon>
        <taxon>Burkholderiales</taxon>
        <taxon>Sphaerotilaceae</taxon>
        <taxon>Rubrivivax</taxon>
    </lineage>
</organism>
<dbReference type="InterPro" id="IPR029058">
    <property type="entry name" value="AB_hydrolase_fold"/>
</dbReference>
<comment type="caution">
    <text evidence="2">The sequence shown here is derived from an EMBL/GenBank/DDBJ whole genome shotgun (WGS) entry which is preliminary data.</text>
</comment>
<dbReference type="RefSeq" id="WP_200378705.1">
    <property type="nucleotide sequence ID" value="NZ_NRRU01000036.1"/>
</dbReference>
<reference evidence="2" key="2">
    <citation type="journal article" date="2020" name="Microorganisms">
        <title>Osmotic Adaptation and Compatible Solute Biosynthesis of Phototrophic Bacteria as Revealed from Genome Analyses.</title>
        <authorList>
            <person name="Imhoff J.F."/>
            <person name="Rahn T."/>
            <person name="Kunzel S."/>
            <person name="Keller A."/>
            <person name="Neulinger S.C."/>
        </authorList>
    </citation>
    <scope>NUCLEOTIDE SEQUENCE</scope>
    <source>
        <strain evidence="2">IM 151</strain>
    </source>
</reference>
<dbReference type="Proteomes" id="UP001041814">
    <property type="component" value="Unassembled WGS sequence"/>
</dbReference>
<name>A0ABS1DX64_RUBGE</name>
<evidence type="ECO:0000313" key="3">
    <source>
        <dbReference type="Proteomes" id="UP001041814"/>
    </source>
</evidence>
<gene>
    <name evidence="2" type="ORF">CKO43_11265</name>
</gene>
<dbReference type="InterPro" id="IPR046879">
    <property type="entry name" value="KANL3/Tex30_Abhydrolase"/>
</dbReference>
<feature type="domain" description="KANL3/Tex30 alpha/beta hydrolase-like" evidence="1">
    <location>
        <begin position="110"/>
        <end position="222"/>
    </location>
</feature>
<reference evidence="2" key="1">
    <citation type="submission" date="2017-08" db="EMBL/GenBank/DDBJ databases">
        <authorList>
            <person name="Imhoff J.F."/>
            <person name="Rahn T."/>
            <person name="Kuenzel S."/>
            <person name="Neulinger S.C."/>
        </authorList>
    </citation>
    <scope>NUCLEOTIDE SEQUENCE</scope>
    <source>
        <strain evidence="2">IM 151</strain>
    </source>
</reference>
<sequence>MHRDSLSPPPIDPASTVLLIVGRNNWKRGSSTLNRVVEELGRAGMAVLRYESRTSRTRRWLEARAEQVLMALPAGLVAGRLLTRLVKAALLLSRPDRWDYVLTRRQERHHTAAPALRRFIGSLAGRRVVLLTHSAGGIAGALVESAPPVLCHVCFGYPFQHPGRPPEPRRTEPLERVGKPFLIVQGERDEYGSADEARRRYRLSPATTVQAVADDHHYDTLAAAELEDLLRTIKAFIGLPAAGGVRNEGQGRA</sequence>
<evidence type="ECO:0000259" key="1">
    <source>
        <dbReference type="Pfam" id="PF20408"/>
    </source>
</evidence>
<dbReference type="Gene3D" id="3.40.50.1820">
    <property type="entry name" value="alpha/beta hydrolase"/>
    <property type="match status" value="1"/>
</dbReference>
<protein>
    <recommendedName>
        <fullName evidence="1">KANL3/Tex30 alpha/beta hydrolase-like domain-containing protein</fullName>
    </recommendedName>
</protein>
<accession>A0ABS1DX64</accession>
<evidence type="ECO:0000313" key="2">
    <source>
        <dbReference type="EMBL" id="MBK1713357.1"/>
    </source>
</evidence>
<proteinExistence type="predicted"/>
<dbReference type="EMBL" id="NRRU01000036">
    <property type="protein sequence ID" value="MBK1713357.1"/>
    <property type="molecule type" value="Genomic_DNA"/>
</dbReference>
<keyword evidence="3" id="KW-1185">Reference proteome</keyword>
<dbReference type="Pfam" id="PF20408">
    <property type="entry name" value="Abhydrolase_11"/>
    <property type="match status" value="1"/>
</dbReference>
<dbReference type="SUPFAM" id="SSF53474">
    <property type="entry name" value="alpha/beta-Hydrolases"/>
    <property type="match status" value="1"/>
</dbReference>